<dbReference type="PhylomeDB" id="B3SE74"/>
<dbReference type="SMART" id="SM00202">
    <property type="entry name" value="SR"/>
    <property type="match status" value="1"/>
</dbReference>
<keyword evidence="3" id="KW-0732">Signal</keyword>
<dbReference type="Proteomes" id="UP000009022">
    <property type="component" value="Unassembled WGS sequence"/>
</dbReference>
<dbReference type="SUPFAM" id="SSF56487">
    <property type="entry name" value="SRCR-like"/>
    <property type="match status" value="1"/>
</dbReference>
<dbReference type="HOGENOM" id="CLU_002555_6_1_1"/>
<evidence type="ECO:0000256" key="5">
    <source>
        <dbReference type="ARBA" id="ARBA00022989"/>
    </source>
</evidence>
<dbReference type="GeneID" id="6759757"/>
<keyword evidence="8" id="KW-0325">Glycoprotein</keyword>
<evidence type="ECO:0000256" key="3">
    <source>
        <dbReference type="ARBA" id="ARBA00022729"/>
    </source>
</evidence>
<feature type="disulfide bond" evidence="9">
    <location>
        <begin position="71"/>
        <end position="81"/>
    </location>
</feature>
<dbReference type="PROSITE" id="PS50287">
    <property type="entry name" value="SRCR_2"/>
    <property type="match status" value="1"/>
</dbReference>
<evidence type="ECO:0000256" key="7">
    <source>
        <dbReference type="ARBA" id="ARBA00023157"/>
    </source>
</evidence>
<evidence type="ECO:0000256" key="4">
    <source>
        <dbReference type="ARBA" id="ARBA00022737"/>
    </source>
</evidence>
<feature type="disulfide bond" evidence="9">
    <location>
        <begin position="40"/>
        <end position="101"/>
    </location>
</feature>
<keyword evidence="5" id="KW-1133">Transmembrane helix</keyword>
<dbReference type="Pfam" id="PF00530">
    <property type="entry name" value="SRCR"/>
    <property type="match status" value="1"/>
</dbReference>
<evidence type="ECO:0000256" key="2">
    <source>
        <dbReference type="ARBA" id="ARBA00022692"/>
    </source>
</evidence>
<name>B3SE74_TRIAD</name>
<reference evidence="11 12" key="1">
    <citation type="journal article" date="2008" name="Nature">
        <title>The Trichoplax genome and the nature of placozoans.</title>
        <authorList>
            <person name="Srivastava M."/>
            <person name="Begovic E."/>
            <person name="Chapman J."/>
            <person name="Putnam N.H."/>
            <person name="Hellsten U."/>
            <person name="Kawashima T."/>
            <person name="Kuo A."/>
            <person name="Mitros T."/>
            <person name="Salamov A."/>
            <person name="Carpenter M.L."/>
            <person name="Signorovitch A.Y."/>
            <person name="Moreno M.A."/>
            <person name="Kamm K."/>
            <person name="Grimwood J."/>
            <person name="Schmutz J."/>
            <person name="Shapiro H."/>
            <person name="Grigoriev I.V."/>
            <person name="Buss L.W."/>
            <person name="Schierwater B."/>
            <person name="Dellaporta S.L."/>
            <person name="Rokhsar D.S."/>
        </authorList>
    </citation>
    <scope>NUCLEOTIDE SEQUENCE [LARGE SCALE GENOMIC DNA]</scope>
    <source>
        <strain evidence="11 12">Grell-BS-1999</strain>
    </source>
</reference>
<dbReference type="PRINTS" id="PR00258">
    <property type="entry name" value="SPERACTRCPTR"/>
</dbReference>
<dbReference type="InterPro" id="IPR036772">
    <property type="entry name" value="SRCR-like_dom_sf"/>
</dbReference>
<evidence type="ECO:0000313" key="11">
    <source>
        <dbReference type="EMBL" id="EDV18971.1"/>
    </source>
</evidence>
<keyword evidence="7 9" id="KW-1015">Disulfide bond</keyword>
<dbReference type="FunFam" id="3.10.250.10:FF:000016">
    <property type="entry name" value="Scavenger receptor cysteine-rich protein type 12"/>
    <property type="match status" value="1"/>
</dbReference>
<keyword evidence="4" id="KW-0677">Repeat</keyword>
<evidence type="ECO:0000313" key="12">
    <source>
        <dbReference type="Proteomes" id="UP000009022"/>
    </source>
</evidence>
<dbReference type="AlphaFoldDB" id="B3SE74"/>
<sequence>MIARKYYSVLNSGRVAIYHREQWGTICLNNKTSLVASVICRQANESEFGTVAMSDNPGRGQIWTSTRYFNCNPKASNLGQCHILSWGKNECTHSEDLWITCSRPSLMGRISC</sequence>
<evidence type="ECO:0000256" key="6">
    <source>
        <dbReference type="ARBA" id="ARBA00023136"/>
    </source>
</evidence>
<gene>
    <name evidence="11" type="ORF">TRIADDRAFT_34373</name>
</gene>
<proteinExistence type="predicted"/>
<dbReference type="GO" id="GO:0016020">
    <property type="term" value="C:membrane"/>
    <property type="evidence" value="ECO:0007669"/>
    <property type="project" value="UniProtKB-SubCell"/>
</dbReference>
<keyword evidence="2" id="KW-0812">Transmembrane</keyword>
<comment type="subcellular location">
    <subcellularLocation>
        <location evidence="1">Membrane</location>
        <topology evidence="1">Single-pass membrane protein</topology>
    </subcellularLocation>
</comment>
<keyword evidence="12" id="KW-1185">Reference proteome</keyword>
<dbReference type="RefSeq" id="XP_002118543.1">
    <property type="nucleotide sequence ID" value="XM_002118507.1"/>
</dbReference>
<dbReference type="PANTHER" id="PTHR48071">
    <property type="entry name" value="SRCR DOMAIN-CONTAINING PROTEIN"/>
    <property type="match status" value="1"/>
</dbReference>
<feature type="disulfide bond" evidence="9">
    <location>
        <begin position="27"/>
        <end position="91"/>
    </location>
</feature>
<keyword evidence="6" id="KW-0472">Membrane</keyword>
<dbReference type="InParanoid" id="B3SE74"/>
<evidence type="ECO:0000259" key="10">
    <source>
        <dbReference type="PROSITE" id="PS50287"/>
    </source>
</evidence>
<organism evidence="11 12">
    <name type="scientific">Trichoplax adhaerens</name>
    <name type="common">Trichoplax reptans</name>
    <dbReference type="NCBI Taxonomy" id="10228"/>
    <lineage>
        <taxon>Eukaryota</taxon>
        <taxon>Metazoa</taxon>
        <taxon>Placozoa</taxon>
        <taxon>Uniplacotomia</taxon>
        <taxon>Trichoplacea</taxon>
        <taxon>Trichoplacidae</taxon>
        <taxon>Trichoplax</taxon>
    </lineage>
</organism>
<protein>
    <recommendedName>
        <fullName evidence="10">SRCR domain-containing protein</fullName>
    </recommendedName>
</protein>
<evidence type="ECO:0000256" key="9">
    <source>
        <dbReference type="PROSITE-ProRule" id="PRU00196"/>
    </source>
</evidence>
<accession>B3SE74</accession>
<dbReference type="PANTHER" id="PTHR48071:SF18">
    <property type="entry name" value="DELETED IN MALIGNANT BRAIN TUMORS 1 PROTEIN-RELATED"/>
    <property type="match status" value="1"/>
</dbReference>
<evidence type="ECO:0000256" key="8">
    <source>
        <dbReference type="ARBA" id="ARBA00023180"/>
    </source>
</evidence>
<dbReference type="KEGG" id="tad:TRIADDRAFT_34373"/>
<dbReference type="Gene3D" id="3.10.250.10">
    <property type="entry name" value="SRCR-like domain"/>
    <property type="match status" value="1"/>
</dbReference>
<evidence type="ECO:0000256" key="1">
    <source>
        <dbReference type="ARBA" id="ARBA00004167"/>
    </source>
</evidence>
<feature type="domain" description="SRCR" evidence="10">
    <location>
        <begin position="1"/>
        <end position="102"/>
    </location>
</feature>
<dbReference type="EMBL" id="DS985373">
    <property type="protein sequence ID" value="EDV18971.1"/>
    <property type="molecule type" value="Genomic_DNA"/>
</dbReference>
<dbReference type="CTD" id="6759757"/>
<dbReference type="InterPro" id="IPR001190">
    <property type="entry name" value="SRCR"/>
</dbReference>
<dbReference type="OrthoDB" id="536948at2759"/>